<evidence type="ECO:0000256" key="3">
    <source>
        <dbReference type="SAM" id="Phobius"/>
    </source>
</evidence>
<comment type="caution">
    <text evidence="4">The sequence shown here is derived from an EMBL/GenBank/DDBJ whole genome shotgun (WGS) entry which is preliminary data.</text>
</comment>
<dbReference type="PANTHER" id="PTHR47399:SF1">
    <property type="entry name" value="TRANSMEMBRANE PROTEIN 121B"/>
    <property type="match status" value="1"/>
</dbReference>
<feature type="transmembrane region" description="Helical" evidence="3">
    <location>
        <begin position="15"/>
        <end position="34"/>
    </location>
</feature>
<evidence type="ECO:0000256" key="2">
    <source>
        <dbReference type="SAM" id="MobiDB-lite"/>
    </source>
</evidence>
<name>A0A7I8VPC3_9ANNE</name>
<keyword evidence="5" id="KW-1185">Reference proteome</keyword>
<dbReference type="Proteomes" id="UP000549394">
    <property type="component" value="Unassembled WGS sequence"/>
</dbReference>
<keyword evidence="3" id="KW-1133">Transmembrane helix</keyword>
<feature type="compositionally biased region" description="Polar residues" evidence="2">
    <location>
        <begin position="408"/>
        <end position="419"/>
    </location>
</feature>
<dbReference type="Pfam" id="PF14997">
    <property type="entry name" value="CECR6_TMEM121"/>
    <property type="match status" value="1"/>
</dbReference>
<dbReference type="PANTHER" id="PTHR47399">
    <property type="entry name" value="TRANSMEMBRANE PROTEIN 121B"/>
    <property type="match status" value="1"/>
</dbReference>
<dbReference type="AlphaFoldDB" id="A0A7I8VPC3"/>
<dbReference type="InterPro" id="IPR026624">
    <property type="entry name" value="CECR6"/>
</dbReference>
<reference evidence="4 5" key="1">
    <citation type="submission" date="2020-08" db="EMBL/GenBank/DDBJ databases">
        <authorList>
            <person name="Hejnol A."/>
        </authorList>
    </citation>
    <scope>NUCLEOTIDE SEQUENCE [LARGE SCALE GENOMIC DNA]</scope>
</reference>
<feature type="transmembrane region" description="Helical" evidence="3">
    <location>
        <begin position="287"/>
        <end position="309"/>
    </location>
</feature>
<feature type="transmembrane region" description="Helical" evidence="3">
    <location>
        <begin position="93"/>
        <end position="115"/>
    </location>
</feature>
<dbReference type="EMBL" id="CAJFCJ010000008">
    <property type="protein sequence ID" value="CAD5118133.1"/>
    <property type="molecule type" value="Genomic_DNA"/>
</dbReference>
<evidence type="ECO:0000313" key="5">
    <source>
        <dbReference type="Proteomes" id="UP000549394"/>
    </source>
</evidence>
<organism evidence="4 5">
    <name type="scientific">Dimorphilus gyrociliatus</name>
    <dbReference type="NCBI Taxonomy" id="2664684"/>
    <lineage>
        <taxon>Eukaryota</taxon>
        <taxon>Metazoa</taxon>
        <taxon>Spiralia</taxon>
        <taxon>Lophotrochozoa</taxon>
        <taxon>Annelida</taxon>
        <taxon>Polychaeta</taxon>
        <taxon>Polychaeta incertae sedis</taxon>
        <taxon>Dinophilidae</taxon>
        <taxon>Dimorphilus</taxon>
    </lineage>
</organism>
<keyword evidence="3" id="KW-0472">Membrane</keyword>
<protein>
    <submittedName>
        <fullName evidence="4">DgyrCDS6870</fullName>
    </submittedName>
</protein>
<evidence type="ECO:0000313" key="4">
    <source>
        <dbReference type="EMBL" id="CAD5118133.1"/>
    </source>
</evidence>
<feature type="transmembrane region" description="Helical" evidence="3">
    <location>
        <begin position="360"/>
        <end position="383"/>
    </location>
</feature>
<feature type="transmembrane region" description="Helical" evidence="3">
    <location>
        <begin position="218"/>
        <end position="242"/>
    </location>
</feature>
<proteinExistence type="inferred from homology"/>
<accession>A0A7I8VPC3</accession>
<keyword evidence="3" id="KW-0812">Transmembrane</keyword>
<evidence type="ECO:0000256" key="1">
    <source>
        <dbReference type="ARBA" id="ARBA00007711"/>
    </source>
</evidence>
<feature type="transmembrane region" description="Helical" evidence="3">
    <location>
        <begin position="330"/>
        <end position="354"/>
    </location>
</feature>
<feature type="region of interest" description="Disordered" evidence="2">
    <location>
        <begin position="390"/>
        <end position="419"/>
    </location>
</feature>
<dbReference type="InterPro" id="IPR032776">
    <property type="entry name" value="CECR6/TMEM121"/>
</dbReference>
<comment type="similarity">
    <text evidence="1">Belongs to the TMEM121 family.</text>
</comment>
<sequence length="419" mass="47171">MTDKVENAGDTPKKIVFFSIILFLIIIHGITICVRQDKAIEEIDQDYEPNAFRATFIPYYFIGFYILAVLIYGGVKGIIPPVGIAGYKKLNKLMIWIVLGTTILYLIQVIVHLSVDVTSLIKSRTENSICYCQSVLESLRLTGNAPNQCGYNCRCFVPKEDDRLYDVLVRAPTSSEITKEIKKQGLEVFDGNFVVKSGTYDDNNNLEKLSSDFPNTRIVMVLIQSSAFITVLVSPIFASAVVKKWNKDYFQAAISISFYSFLELIDAFELVDEVIDNIDFYIDKKSLVNAILAFVSIAIFTLPLSSFVLAGTDKNWKGRNFSEILKNYKIFTMCLLNIPFICIRIRIVSLYGALDSDNSSLVSFILIFKEMAMIVIAVIEIYVDWKYESEEKSTNKPPPVNRVAPATKASSVSLTEPHS</sequence>
<gene>
    <name evidence="4" type="ORF">DGYR_LOCUS6561</name>
</gene>
<feature type="transmembrane region" description="Helical" evidence="3">
    <location>
        <begin position="55"/>
        <end position="73"/>
    </location>
</feature>